<dbReference type="EMBL" id="UYJE01002618">
    <property type="protein sequence ID" value="VDI12339.1"/>
    <property type="molecule type" value="Genomic_DNA"/>
</dbReference>
<dbReference type="Proteomes" id="UP000596742">
    <property type="component" value="Unassembled WGS sequence"/>
</dbReference>
<reference evidence="2" key="1">
    <citation type="submission" date="2018-11" db="EMBL/GenBank/DDBJ databases">
        <authorList>
            <person name="Alioto T."/>
            <person name="Alioto T."/>
        </authorList>
    </citation>
    <scope>NUCLEOTIDE SEQUENCE</scope>
</reference>
<dbReference type="AlphaFoldDB" id="A0A8B6D1I8"/>
<keyword evidence="3" id="KW-1185">Reference proteome</keyword>
<dbReference type="InterPro" id="IPR043128">
    <property type="entry name" value="Rev_trsase/Diguanyl_cyclase"/>
</dbReference>
<dbReference type="PANTHER" id="PTHR47331">
    <property type="entry name" value="PHD-TYPE DOMAIN-CONTAINING PROTEIN"/>
    <property type="match status" value="1"/>
</dbReference>
<name>A0A8B6D1I8_MYTGA</name>
<dbReference type="Gene3D" id="3.10.10.10">
    <property type="entry name" value="HIV Type 1 Reverse Transcriptase, subunit A, domain 1"/>
    <property type="match status" value="1"/>
</dbReference>
<evidence type="ECO:0000259" key="1">
    <source>
        <dbReference type="Pfam" id="PF00078"/>
    </source>
</evidence>
<organism evidence="2 3">
    <name type="scientific">Mytilus galloprovincialis</name>
    <name type="common">Mediterranean mussel</name>
    <dbReference type="NCBI Taxonomy" id="29158"/>
    <lineage>
        <taxon>Eukaryota</taxon>
        <taxon>Metazoa</taxon>
        <taxon>Spiralia</taxon>
        <taxon>Lophotrochozoa</taxon>
        <taxon>Mollusca</taxon>
        <taxon>Bivalvia</taxon>
        <taxon>Autobranchia</taxon>
        <taxon>Pteriomorphia</taxon>
        <taxon>Mytilida</taxon>
        <taxon>Mytiloidea</taxon>
        <taxon>Mytilidae</taxon>
        <taxon>Mytilinae</taxon>
        <taxon>Mytilus</taxon>
    </lineage>
</organism>
<evidence type="ECO:0000313" key="3">
    <source>
        <dbReference type="Proteomes" id="UP000596742"/>
    </source>
</evidence>
<accession>A0A8B6D1I8</accession>
<gene>
    <name evidence="2" type="ORF">MGAL_10B031451</name>
</gene>
<dbReference type="PANTHER" id="PTHR47331:SF1">
    <property type="entry name" value="GAG-LIKE PROTEIN"/>
    <property type="match status" value="1"/>
</dbReference>
<dbReference type="Pfam" id="PF00078">
    <property type="entry name" value="RVT_1"/>
    <property type="match status" value="1"/>
</dbReference>
<proteinExistence type="predicted"/>
<dbReference type="InterPro" id="IPR000477">
    <property type="entry name" value="RT_dom"/>
</dbReference>
<dbReference type="InterPro" id="IPR043502">
    <property type="entry name" value="DNA/RNA_pol_sf"/>
</dbReference>
<dbReference type="CDD" id="cd01644">
    <property type="entry name" value="RT_pepA17"/>
    <property type="match status" value="1"/>
</dbReference>
<dbReference type="SUPFAM" id="SSF56672">
    <property type="entry name" value="DNA/RNA polymerases"/>
    <property type="match status" value="1"/>
</dbReference>
<dbReference type="Gene3D" id="3.30.70.270">
    <property type="match status" value="1"/>
</dbReference>
<sequence length="428" mass="49655">MNKEIAHRRTENVIKRLKKEPHLLQKYREIIGEQERRGFIEKIGEDTVTSNTVHYIPHHAVKKESSTTPIRIVFDCSCRARQETPSLNDCLMDSPPDLNELTGILLRFRLNQWAVSTDIEKAFLNVGLEEKDRDVTRFFWFSDPTDSTSPLSVYRFKSVLFGATCSPFILNAVVQKHLSENTCEWTDAIQKDLYVDNIISSFPTESQLLQYFDTSRTLFAKAGFNLRSWASNNKTLQDRATSENVLDNDKLIKVLGLRWNTDKDTLTFAKQEYVEMEDHLITKRPGWIVDTTKWPQWKKEALIFTTLTKDNLSTNTNDTATSITVGINKIMDIDRYGAYQKLLRVTAYVYRFIYNCKNEKKRSGNLNVEEIQIASVAWIQDSQLRNYPDVFHSLQQKTSKNNLTSEDRCKGKDKDVDQMRLSLNFLDC</sequence>
<protein>
    <recommendedName>
        <fullName evidence="1">Reverse transcriptase domain-containing protein</fullName>
    </recommendedName>
</protein>
<evidence type="ECO:0000313" key="2">
    <source>
        <dbReference type="EMBL" id="VDI12339.1"/>
    </source>
</evidence>
<comment type="caution">
    <text evidence="2">The sequence shown here is derived from an EMBL/GenBank/DDBJ whole genome shotgun (WGS) entry which is preliminary data.</text>
</comment>
<feature type="domain" description="Reverse transcriptase" evidence="1">
    <location>
        <begin position="105"/>
        <end position="227"/>
    </location>
</feature>
<dbReference type="OrthoDB" id="8065733at2759"/>